<gene>
    <name evidence="3" type="ORF">EV690_3722</name>
</gene>
<accession>A0A4R1J7H1</accession>
<keyword evidence="4" id="KW-1185">Reference proteome</keyword>
<keyword evidence="1 3" id="KW-0808">Transferase</keyword>
<proteinExistence type="predicted"/>
<organism evidence="3 4">
    <name type="scientific">Celerinatantimonas diazotrophica</name>
    <dbReference type="NCBI Taxonomy" id="412034"/>
    <lineage>
        <taxon>Bacteria</taxon>
        <taxon>Pseudomonadati</taxon>
        <taxon>Pseudomonadota</taxon>
        <taxon>Gammaproteobacteria</taxon>
        <taxon>Celerinatantimonadaceae</taxon>
        <taxon>Celerinatantimonas</taxon>
    </lineage>
</organism>
<dbReference type="GO" id="GO:0032259">
    <property type="term" value="P:methylation"/>
    <property type="evidence" value="ECO:0007669"/>
    <property type="project" value="UniProtKB-KW"/>
</dbReference>
<dbReference type="InterPro" id="IPR041698">
    <property type="entry name" value="Methyltransf_25"/>
</dbReference>
<dbReference type="Proteomes" id="UP000295565">
    <property type="component" value="Unassembled WGS sequence"/>
</dbReference>
<dbReference type="Gene3D" id="3.40.50.150">
    <property type="entry name" value="Vaccinia Virus protein VP39"/>
    <property type="match status" value="1"/>
</dbReference>
<reference evidence="3 4" key="1">
    <citation type="submission" date="2019-03" db="EMBL/GenBank/DDBJ databases">
        <title>Genomic Encyclopedia of Type Strains, Phase IV (KMG-IV): sequencing the most valuable type-strain genomes for metagenomic binning, comparative biology and taxonomic classification.</title>
        <authorList>
            <person name="Goeker M."/>
        </authorList>
    </citation>
    <scope>NUCLEOTIDE SEQUENCE [LARGE SCALE GENOMIC DNA]</scope>
    <source>
        <strain evidence="3 4">DSM 18577</strain>
    </source>
</reference>
<protein>
    <submittedName>
        <fullName evidence="3">Methyltransferase family protein</fullName>
    </submittedName>
</protein>
<feature type="domain" description="Methyltransferase" evidence="2">
    <location>
        <begin position="35"/>
        <end position="126"/>
    </location>
</feature>
<keyword evidence="3" id="KW-0489">Methyltransferase</keyword>
<dbReference type="PANTHER" id="PTHR43861">
    <property type="entry name" value="TRANS-ACONITATE 2-METHYLTRANSFERASE-RELATED"/>
    <property type="match status" value="1"/>
</dbReference>
<comment type="caution">
    <text evidence="3">The sequence shown here is derived from an EMBL/GenBank/DDBJ whole genome shotgun (WGS) entry which is preliminary data.</text>
</comment>
<evidence type="ECO:0000256" key="1">
    <source>
        <dbReference type="ARBA" id="ARBA00022679"/>
    </source>
</evidence>
<name>A0A4R1J7H1_9GAMM</name>
<evidence type="ECO:0000259" key="2">
    <source>
        <dbReference type="Pfam" id="PF13649"/>
    </source>
</evidence>
<dbReference type="RefSeq" id="WP_131914440.1">
    <property type="nucleotide sequence ID" value="NZ_OU594967.1"/>
</dbReference>
<dbReference type="GO" id="GO:0008168">
    <property type="term" value="F:methyltransferase activity"/>
    <property type="evidence" value="ECO:0007669"/>
    <property type="project" value="UniProtKB-KW"/>
</dbReference>
<dbReference type="SUPFAM" id="SSF53335">
    <property type="entry name" value="S-adenosyl-L-methionine-dependent methyltransferases"/>
    <property type="match status" value="1"/>
</dbReference>
<dbReference type="PANTHER" id="PTHR43861:SF3">
    <property type="entry name" value="PUTATIVE (AFU_ORTHOLOGUE AFUA_2G14390)-RELATED"/>
    <property type="match status" value="1"/>
</dbReference>
<dbReference type="Pfam" id="PF13649">
    <property type="entry name" value="Methyltransf_25"/>
    <property type="match status" value="1"/>
</dbReference>
<dbReference type="CDD" id="cd02440">
    <property type="entry name" value="AdoMet_MTases"/>
    <property type="match status" value="1"/>
</dbReference>
<dbReference type="OrthoDB" id="9786503at2"/>
<sequence>MWDERFSDSIYVYGCEPSQFLVEQMQLLGNQSRRVLTLGEGEGRNGVYLARLGHEVHAVDGSVAGQSKALNLAEAQHVSLDYSVADLADYQFEGQYDLMVMIFCHLPLAIRTKVHQQMCEHLAPGGVIIYQAYSPWQLQLGTGGPKKREMLVELSELEQDFSALNFMTCRQLQKKIVEGIYHTGMADVVEMVAQRPLLH</sequence>
<dbReference type="AlphaFoldDB" id="A0A4R1J7H1"/>
<dbReference type="InterPro" id="IPR029063">
    <property type="entry name" value="SAM-dependent_MTases_sf"/>
</dbReference>
<dbReference type="EMBL" id="SMGD01000019">
    <property type="protein sequence ID" value="TCK46442.1"/>
    <property type="molecule type" value="Genomic_DNA"/>
</dbReference>
<evidence type="ECO:0000313" key="4">
    <source>
        <dbReference type="Proteomes" id="UP000295565"/>
    </source>
</evidence>
<evidence type="ECO:0000313" key="3">
    <source>
        <dbReference type="EMBL" id="TCK46442.1"/>
    </source>
</evidence>